<protein>
    <submittedName>
        <fullName evidence="3">Epidermal growth factor receptor kinase substrate 8-like protein 1</fullName>
    </submittedName>
</protein>
<dbReference type="Proteomes" id="UP001369086">
    <property type="component" value="Unassembled WGS sequence"/>
</dbReference>
<dbReference type="Gene3D" id="1.10.150.50">
    <property type="entry name" value="Transcription Factor, Ets-1"/>
    <property type="match status" value="1"/>
</dbReference>
<evidence type="ECO:0000259" key="2">
    <source>
        <dbReference type="Pfam" id="PF18016"/>
    </source>
</evidence>
<comment type="caution">
    <text evidence="3">The sequence shown here is derived from an EMBL/GenBank/DDBJ whole genome shotgun (WGS) entry which is preliminary data.</text>
</comment>
<evidence type="ECO:0000313" key="3">
    <source>
        <dbReference type="EMBL" id="KAK6466106.1"/>
    </source>
</evidence>
<organism evidence="3 4">
    <name type="scientific">Huso huso</name>
    <name type="common">Beluga</name>
    <name type="synonym">Acipenser huso</name>
    <dbReference type="NCBI Taxonomy" id="61971"/>
    <lineage>
        <taxon>Eukaryota</taxon>
        <taxon>Metazoa</taxon>
        <taxon>Chordata</taxon>
        <taxon>Craniata</taxon>
        <taxon>Vertebrata</taxon>
        <taxon>Euteleostomi</taxon>
        <taxon>Actinopterygii</taxon>
        <taxon>Chondrostei</taxon>
        <taxon>Acipenseriformes</taxon>
        <taxon>Acipenseridae</taxon>
        <taxon>Huso</taxon>
    </lineage>
</organism>
<feature type="region of interest" description="Disordered" evidence="1">
    <location>
        <begin position="110"/>
        <end position="130"/>
    </location>
</feature>
<reference evidence="3 4" key="1">
    <citation type="submission" date="2021-05" db="EMBL/GenBank/DDBJ databases">
        <authorList>
            <person name="Zahm M."/>
            <person name="Klopp C."/>
            <person name="Cabau C."/>
            <person name="Kuhl H."/>
            <person name="Suciu R."/>
            <person name="Ciorpac M."/>
            <person name="Holostenco D."/>
            <person name="Gessner J."/>
            <person name="Wuertz S."/>
            <person name="Hohne C."/>
            <person name="Stock M."/>
            <person name="Gislard M."/>
            <person name="Lluch J."/>
            <person name="Milhes M."/>
            <person name="Lampietro C."/>
            <person name="Lopez Roques C."/>
            <person name="Donnadieu C."/>
            <person name="Du K."/>
            <person name="Schartl M."/>
            <person name="Guiguen Y."/>
        </authorList>
    </citation>
    <scope>NUCLEOTIDE SEQUENCE [LARGE SCALE GENOMIC DNA]</scope>
    <source>
        <strain evidence="3">Hh-F2</strain>
        <tissue evidence="3">Blood</tissue>
    </source>
</reference>
<dbReference type="InterPro" id="IPR039801">
    <property type="entry name" value="EPS8-like"/>
</dbReference>
<gene>
    <name evidence="3" type="ORF">HHUSO_G36787</name>
</gene>
<dbReference type="EMBL" id="JAHFZB010000231">
    <property type="protein sequence ID" value="KAK6466106.1"/>
    <property type="molecule type" value="Genomic_DNA"/>
</dbReference>
<dbReference type="InterPro" id="IPR013761">
    <property type="entry name" value="SAM/pointed_sf"/>
</dbReference>
<dbReference type="SUPFAM" id="SSF47769">
    <property type="entry name" value="SAM/Pointed domain"/>
    <property type="match status" value="1"/>
</dbReference>
<feature type="compositionally biased region" description="Basic and acidic residues" evidence="1">
    <location>
        <begin position="115"/>
        <end position="124"/>
    </location>
</feature>
<keyword evidence="4" id="KW-1185">Reference proteome</keyword>
<dbReference type="InterPro" id="IPR041418">
    <property type="entry name" value="SAM_3"/>
</dbReference>
<feature type="domain" description="SAM" evidence="2">
    <location>
        <begin position="29"/>
        <end position="89"/>
    </location>
</feature>
<dbReference type="PANTHER" id="PTHR12287:SF19">
    <property type="entry name" value="EPIDERMAL GROWTH FACTOR RECEPTOR KINASE SUBSTRATE 8-LIKE PROTEIN 1"/>
    <property type="match status" value="1"/>
</dbReference>
<evidence type="ECO:0000313" key="4">
    <source>
        <dbReference type="Proteomes" id="UP001369086"/>
    </source>
</evidence>
<name>A0ABR0Y0D6_HUSHU</name>
<dbReference type="Pfam" id="PF18016">
    <property type="entry name" value="SAM_3"/>
    <property type="match status" value="1"/>
</dbReference>
<evidence type="ECO:0000256" key="1">
    <source>
        <dbReference type="SAM" id="MobiDB-lite"/>
    </source>
</evidence>
<sequence>MNDELLLRITSGRTAPQRALHIPRSAETSAPLDYDSPPSEVRDWLEAKRFNEGTVSALGILTGAQIFSLNKDELRSVCPDEGARVYSQIMVQKALLEDARMESELESVMQKQKKKVEQKLESNPEHPAIL</sequence>
<dbReference type="PANTHER" id="PTHR12287">
    <property type="entry name" value="EPIDERMAL GROWTH FACTOR RECEPTOR KINASE SUBSTRATE EPS8-RELATED PROTEIN"/>
    <property type="match status" value="1"/>
</dbReference>
<proteinExistence type="predicted"/>
<dbReference type="CDD" id="cd09540">
    <property type="entry name" value="SAM_EPS8-like"/>
    <property type="match status" value="1"/>
</dbReference>
<accession>A0ABR0Y0D6</accession>
<feature type="region of interest" description="Disordered" evidence="1">
    <location>
        <begin position="18"/>
        <end position="37"/>
    </location>
</feature>